<dbReference type="Proteomes" id="UP001595445">
    <property type="component" value="Unassembled WGS sequence"/>
</dbReference>
<gene>
    <name evidence="1" type="ORF">ACFOD6_03300</name>
</gene>
<name>A0ABV7DR33_9RHOB</name>
<organism evidence="1 2">
    <name type="scientific">Tabrizicola soli</name>
    <dbReference type="NCBI Taxonomy" id="2185115"/>
    <lineage>
        <taxon>Bacteria</taxon>
        <taxon>Pseudomonadati</taxon>
        <taxon>Pseudomonadota</taxon>
        <taxon>Alphaproteobacteria</taxon>
        <taxon>Rhodobacterales</taxon>
        <taxon>Paracoccaceae</taxon>
        <taxon>Tabrizicola</taxon>
    </lineage>
</organism>
<comment type="caution">
    <text evidence="1">The sequence shown here is derived from an EMBL/GenBank/DDBJ whole genome shotgun (WGS) entry which is preliminary data.</text>
</comment>
<dbReference type="EMBL" id="JBHRSM010000005">
    <property type="protein sequence ID" value="MFC3085069.1"/>
    <property type="molecule type" value="Genomic_DNA"/>
</dbReference>
<reference evidence="2" key="1">
    <citation type="journal article" date="2019" name="Int. J. Syst. Evol. Microbiol.">
        <title>The Global Catalogue of Microorganisms (GCM) 10K type strain sequencing project: providing services to taxonomists for standard genome sequencing and annotation.</title>
        <authorList>
            <consortium name="The Broad Institute Genomics Platform"/>
            <consortium name="The Broad Institute Genome Sequencing Center for Infectious Disease"/>
            <person name="Wu L."/>
            <person name="Ma J."/>
        </authorList>
    </citation>
    <scope>NUCLEOTIDE SEQUENCE [LARGE SCALE GENOMIC DNA]</scope>
    <source>
        <strain evidence="2">KCTC 62102</strain>
    </source>
</reference>
<sequence length="267" mass="30324">MHPAWLQLGAGPFYDLVPFHSPRSPLHLDYHGNAADIAGSVIFRNLRLYLTLIGEGRIALLPSGAMTSESLDLLLTTMDWPDFDTEMTRHLRRPLDQETICPLDFLMALAIAARLIQIDGGRLAVTEAGRRLRENLIDASTVRAVFEAAFARVNPRTLTKLAHPWVHEQAGIVFWCLSITADLPRSVPQLTRYCFVPPEKFLDEPLNVLEVYMRAVYLTPLSWFGLLKSMPAVEATRVQDPLYQKTPLFDRFMQFDIERAQPVERPN</sequence>
<accession>A0ABV7DR33</accession>
<keyword evidence="2" id="KW-1185">Reference proteome</keyword>
<evidence type="ECO:0000313" key="1">
    <source>
        <dbReference type="EMBL" id="MFC3085069.1"/>
    </source>
</evidence>
<evidence type="ECO:0000313" key="2">
    <source>
        <dbReference type="Proteomes" id="UP001595445"/>
    </source>
</evidence>
<proteinExistence type="predicted"/>
<protein>
    <submittedName>
        <fullName evidence="1">Uncharacterized protein</fullName>
    </submittedName>
</protein>